<name>A0A510DUN4_9CREN</name>
<gene>
    <name evidence="1" type="ORF">IC006_1170</name>
    <name evidence="2" type="ORF">IC007_1145</name>
</gene>
<sequence length="163" mass="18442">MPYVDNNLSICRVGHYNELRTGDIIVTLPSVIKSEGRNITVPPLTVIGKNCDERIDTLAWVDGIEVSERLKVNLRHSENQRKIKLNVEVKSPNVHSAYTLKSLMDGKEVTINEDKHDDLIEILLSEGHLIAGINRLTKSVEIFADDILIRAFGYSLFYYIPLP</sequence>
<proteinExistence type="predicted"/>
<dbReference type="RefSeq" id="WP_054845554.1">
    <property type="nucleotide sequence ID" value="NZ_AP018929.1"/>
</dbReference>
<dbReference type="EMBL" id="AP018930">
    <property type="protein sequence ID" value="BBG26629.1"/>
    <property type="molecule type" value="Genomic_DNA"/>
</dbReference>
<dbReference type="AlphaFoldDB" id="A0A510DUN4"/>
<dbReference type="Proteomes" id="UP000325030">
    <property type="component" value="Chromosome"/>
</dbReference>
<keyword evidence="3" id="KW-1185">Reference proteome</keyword>
<dbReference type="OrthoDB" id="43036at2157"/>
<dbReference type="Proteomes" id="UP000322983">
    <property type="component" value="Chromosome"/>
</dbReference>
<evidence type="ECO:0000313" key="4">
    <source>
        <dbReference type="Proteomes" id="UP000325030"/>
    </source>
</evidence>
<evidence type="ECO:0000313" key="3">
    <source>
        <dbReference type="Proteomes" id="UP000322983"/>
    </source>
</evidence>
<dbReference type="KEGG" id="step:IC006_1170"/>
<evidence type="ECO:0000313" key="1">
    <source>
        <dbReference type="EMBL" id="BBG23874.1"/>
    </source>
</evidence>
<accession>A0A510E2B1</accession>
<evidence type="ECO:0000313" key="2">
    <source>
        <dbReference type="EMBL" id="BBG26629.1"/>
    </source>
</evidence>
<protein>
    <submittedName>
        <fullName evidence="1">Uncharacterized protein</fullName>
    </submittedName>
</protein>
<accession>A0A510DUN4</accession>
<dbReference type="GeneID" id="41717491"/>
<reference evidence="1 3" key="2">
    <citation type="journal article" date="2020" name="Int. J. Syst. Evol. Microbiol.">
        <title>Sulfuracidifex tepidarius gen. nov., sp. nov. and transfer of Sulfolobus metallicus Huber and Stetter 1992 to the genus Sulfuracidifex as Sulfuracidifex metallicus comb. nov.</title>
        <authorList>
            <person name="Itoh T."/>
            <person name="Miura T."/>
            <person name="Sakai H.D."/>
            <person name="Kato S."/>
            <person name="Ohkuma M."/>
            <person name="Takashina T."/>
        </authorList>
    </citation>
    <scope>NUCLEOTIDE SEQUENCE [LARGE SCALE GENOMIC DNA]</scope>
    <source>
        <strain evidence="1 3">IC-006</strain>
        <strain evidence="2">IC-007</strain>
    </source>
</reference>
<dbReference type="EMBL" id="AP018929">
    <property type="protein sequence ID" value="BBG23874.1"/>
    <property type="molecule type" value="Genomic_DNA"/>
</dbReference>
<reference evidence="4" key="1">
    <citation type="submission" date="2018-09" db="EMBL/GenBank/DDBJ databases">
        <title>Complete Genome Sequencing of Sulfolobus sp. JCM 16834.</title>
        <authorList>
            <person name="Kato S."/>
            <person name="Itoh T."/>
            <person name="Ohkuma M."/>
        </authorList>
    </citation>
    <scope>NUCLEOTIDE SEQUENCE [LARGE SCALE GENOMIC DNA]</scope>
    <source>
        <strain evidence="4">IC-007</strain>
    </source>
</reference>
<organism evidence="1 3">
    <name type="scientific">Sulfuracidifex tepidarius</name>
    <dbReference type="NCBI Taxonomy" id="1294262"/>
    <lineage>
        <taxon>Archaea</taxon>
        <taxon>Thermoproteota</taxon>
        <taxon>Thermoprotei</taxon>
        <taxon>Sulfolobales</taxon>
        <taxon>Sulfolobaceae</taxon>
        <taxon>Sulfuracidifex</taxon>
    </lineage>
</organism>